<dbReference type="Proteomes" id="UP001154282">
    <property type="component" value="Unassembled WGS sequence"/>
</dbReference>
<dbReference type="PANTHER" id="PTHR47992">
    <property type="entry name" value="PROTEIN PHOSPHATASE"/>
    <property type="match status" value="1"/>
</dbReference>
<dbReference type="InterPro" id="IPR036457">
    <property type="entry name" value="PPM-type-like_dom_sf"/>
</dbReference>
<dbReference type="GO" id="GO:0004722">
    <property type="term" value="F:protein serine/threonine phosphatase activity"/>
    <property type="evidence" value="ECO:0007669"/>
    <property type="project" value="InterPro"/>
</dbReference>
<sequence length="131" mass="14708">MDHEMEDYVEAENRKVDGYELGLYAIFDGHSGRNVAKYLQAHLFDNILNESDFWRNPKSAIRRAYKTADQEILEHVVSRRGGSTAVTTILIDGKTLVVANVGDSRAVCLGWMGSWQCLGRLEMQSGKITSL</sequence>
<feature type="domain" description="PPM-type phosphatase" evidence="1">
    <location>
        <begin position="1"/>
        <end position="131"/>
    </location>
</feature>
<dbReference type="AlphaFoldDB" id="A0AAV0L5G8"/>
<protein>
    <recommendedName>
        <fullName evidence="1">PPM-type phosphatase domain-containing protein</fullName>
    </recommendedName>
</protein>
<dbReference type="InterPro" id="IPR015655">
    <property type="entry name" value="PP2C"/>
</dbReference>
<evidence type="ECO:0000313" key="3">
    <source>
        <dbReference type="Proteomes" id="UP001154282"/>
    </source>
</evidence>
<comment type="caution">
    <text evidence="2">The sequence shown here is derived from an EMBL/GenBank/DDBJ whole genome shotgun (WGS) entry which is preliminary data.</text>
</comment>
<dbReference type="Gene3D" id="3.60.40.10">
    <property type="entry name" value="PPM-type phosphatase domain"/>
    <property type="match status" value="1"/>
</dbReference>
<dbReference type="SUPFAM" id="SSF81606">
    <property type="entry name" value="PP2C-like"/>
    <property type="match status" value="1"/>
</dbReference>
<dbReference type="EMBL" id="CAMGYJ010000006">
    <property type="protein sequence ID" value="CAI0429228.1"/>
    <property type="molecule type" value="Genomic_DNA"/>
</dbReference>
<accession>A0AAV0L5G8</accession>
<proteinExistence type="predicted"/>
<name>A0AAV0L5G8_9ROSI</name>
<evidence type="ECO:0000259" key="1">
    <source>
        <dbReference type="PROSITE" id="PS51746"/>
    </source>
</evidence>
<organism evidence="2 3">
    <name type="scientific">Linum tenue</name>
    <dbReference type="NCBI Taxonomy" id="586396"/>
    <lineage>
        <taxon>Eukaryota</taxon>
        <taxon>Viridiplantae</taxon>
        <taxon>Streptophyta</taxon>
        <taxon>Embryophyta</taxon>
        <taxon>Tracheophyta</taxon>
        <taxon>Spermatophyta</taxon>
        <taxon>Magnoliopsida</taxon>
        <taxon>eudicotyledons</taxon>
        <taxon>Gunneridae</taxon>
        <taxon>Pentapetalae</taxon>
        <taxon>rosids</taxon>
        <taxon>fabids</taxon>
        <taxon>Malpighiales</taxon>
        <taxon>Linaceae</taxon>
        <taxon>Linum</taxon>
    </lineage>
</organism>
<keyword evidence="3" id="KW-1185">Reference proteome</keyword>
<evidence type="ECO:0000313" key="2">
    <source>
        <dbReference type="EMBL" id="CAI0429228.1"/>
    </source>
</evidence>
<reference evidence="2" key="1">
    <citation type="submission" date="2022-08" db="EMBL/GenBank/DDBJ databases">
        <authorList>
            <person name="Gutierrez-Valencia J."/>
        </authorList>
    </citation>
    <scope>NUCLEOTIDE SEQUENCE</scope>
</reference>
<dbReference type="PROSITE" id="PS51746">
    <property type="entry name" value="PPM_2"/>
    <property type="match status" value="1"/>
</dbReference>
<gene>
    <name evidence="2" type="ORF">LITE_LOCUS22030</name>
</gene>
<dbReference type="InterPro" id="IPR001932">
    <property type="entry name" value="PPM-type_phosphatase-like_dom"/>
</dbReference>
<dbReference type="CDD" id="cd00143">
    <property type="entry name" value="PP2Cc"/>
    <property type="match status" value="1"/>
</dbReference>
<dbReference type="Pfam" id="PF00481">
    <property type="entry name" value="PP2C"/>
    <property type="match status" value="1"/>
</dbReference>